<evidence type="ECO:0000313" key="4">
    <source>
        <dbReference type="EMBL" id="SFM15614.1"/>
    </source>
</evidence>
<evidence type="ECO:0000256" key="1">
    <source>
        <dbReference type="SAM" id="Coils"/>
    </source>
</evidence>
<dbReference type="PROSITE" id="PS51736">
    <property type="entry name" value="RECOMBINASES_3"/>
    <property type="match status" value="1"/>
</dbReference>
<dbReference type="GO" id="GO:0000150">
    <property type="term" value="F:DNA strand exchange activity"/>
    <property type="evidence" value="ECO:0007669"/>
    <property type="project" value="InterPro"/>
</dbReference>
<proteinExistence type="predicted"/>
<dbReference type="RefSeq" id="WP_177195555.1">
    <property type="nucleotide sequence ID" value="NZ_FOTY01000018.1"/>
</dbReference>
<name>A0A1I4NJB6_9BACI</name>
<keyword evidence="5" id="KW-1185">Reference proteome</keyword>
<organism evidence="4 5">
    <name type="scientific">Salibacterium qingdaonense</name>
    <dbReference type="NCBI Taxonomy" id="266892"/>
    <lineage>
        <taxon>Bacteria</taxon>
        <taxon>Bacillati</taxon>
        <taxon>Bacillota</taxon>
        <taxon>Bacilli</taxon>
        <taxon>Bacillales</taxon>
        <taxon>Bacillaceae</taxon>
    </lineage>
</organism>
<protein>
    <submittedName>
        <fullName evidence="4">Site-specific DNA recombinase</fullName>
    </submittedName>
</protein>
<dbReference type="STRING" id="266892.SAMN04488054_11849"/>
<dbReference type="PANTHER" id="PTHR30461:SF23">
    <property type="entry name" value="DNA RECOMBINASE-RELATED"/>
    <property type="match status" value="1"/>
</dbReference>
<dbReference type="PANTHER" id="PTHR30461">
    <property type="entry name" value="DNA-INVERTASE FROM LAMBDOID PROPHAGE"/>
    <property type="match status" value="1"/>
</dbReference>
<dbReference type="PROSITE" id="PS51737">
    <property type="entry name" value="RECOMBINASE_DNA_BIND"/>
    <property type="match status" value="1"/>
</dbReference>
<dbReference type="InterPro" id="IPR036162">
    <property type="entry name" value="Resolvase-like_N_sf"/>
</dbReference>
<dbReference type="InterPro" id="IPR025827">
    <property type="entry name" value="Zn_ribbon_recom_dom"/>
</dbReference>
<dbReference type="AlphaFoldDB" id="A0A1I4NJB6"/>
<evidence type="ECO:0000259" key="2">
    <source>
        <dbReference type="PROSITE" id="PS51736"/>
    </source>
</evidence>
<dbReference type="InterPro" id="IPR006119">
    <property type="entry name" value="Resolv_N"/>
</dbReference>
<dbReference type="Pfam" id="PF13408">
    <property type="entry name" value="Zn_ribbon_recom"/>
    <property type="match status" value="1"/>
</dbReference>
<dbReference type="CDD" id="cd00338">
    <property type="entry name" value="Ser_Recombinase"/>
    <property type="match status" value="1"/>
</dbReference>
<dbReference type="GO" id="GO:0003677">
    <property type="term" value="F:DNA binding"/>
    <property type="evidence" value="ECO:0007669"/>
    <property type="project" value="InterPro"/>
</dbReference>
<keyword evidence="1" id="KW-0175">Coiled coil</keyword>
<dbReference type="Gene3D" id="3.90.1750.20">
    <property type="entry name" value="Putative Large Serine Recombinase, Chain B, Domain 2"/>
    <property type="match status" value="1"/>
</dbReference>
<evidence type="ECO:0000259" key="3">
    <source>
        <dbReference type="PROSITE" id="PS51737"/>
    </source>
</evidence>
<dbReference type="Pfam" id="PF00239">
    <property type="entry name" value="Resolvase"/>
    <property type="match status" value="1"/>
</dbReference>
<sequence length="537" mass="62837">MTNSLNQNKRMIIFARRSLEEQNNEGLSYQIKMCERFAEEQGFDVVEVIKEEASAYNVSIENRSQLQKLLNRMMDEDVDGVVCWQKSRIVRSVEDAVLINGLMDKADCELLFADPTEPPMGNDEMEKLYTLISSWRDEAEVSKLRNRIKDHLRQRAKSGNYVGGSYTGYQWNTMTKKLEQIPGQIDAVKNMFHYYLYEGCSAEQIAHLLNQQGYKTKWGKQFYPSTVINILQNKIYCGYYRWGFQTSQRRGPAEEAEGYDQKVSWVVPIIDLEEWSKVQEIMVSRSGVKRGQKRQPKPSSTFLLSGKVYCGVCGTKMMAHNGTNQYTRKDGSKRKSEYLKYSCYSRAEHGVQKRVDAMKLDQEVLQCVTKELASMDENELLETSQLQINEKTNGLYSEQEAYKKRVEQCYGAIHNLLHNVEQTTDPEMVQMYEARIKEQRQEAADYEKREREVKQRLQQMAVTQNDIYHFYHLITQLKNYEVMSQEKKKLYIEELVEQVTVSGKDIHVSVKYNIREPNQFEKITHFNIDIPFRLSKK</sequence>
<dbReference type="EMBL" id="FOTY01000018">
    <property type="protein sequence ID" value="SFM15614.1"/>
    <property type="molecule type" value="Genomic_DNA"/>
</dbReference>
<dbReference type="Proteomes" id="UP000199668">
    <property type="component" value="Unassembled WGS sequence"/>
</dbReference>
<feature type="domain" description="Resolvase/invertase-type recombinase catalytic" evidence="2">
    <location>
        <begin position="10"/>
        <end position="159"/>
    </location>
</feature>
<gene>
    <name evidence="4" type="ORF">SAMN04488054_11849</name>
</gene>
<evidence type="ECO:0000313" key="5">
    <source>
        <dbReference type="Proteomes" id="UP000199668"/>
    </source>
</evidence>
<feature type="domain" description="Recombinase" evidence="3">
    <location>
        <begin position="166"/>
        <end position="288"/>
    </location>
</feature>
<dbReference type="InterPro" id="IPR050639">
    <property type="entry name" value="SSR_resolvase"/>
</dbReference>
<dbReference type="InterPro" id="IPR038109">
    <property type="entry name" value="DNA_bind_recomb_sf"/>
</dbReference>
<dbReference type="SMART" id="SM00857">
    <property type="entry name" value="Resolvase"/>
    <property type="match status" value="1"/>
</dbReference>
<reference evidence="4 5" key="1">
    <citation type="submission" date="2016-10" db="EMBL/GenBank/DDBJ databases">
        <authorList>
            <person name="de Groot N.N."/>
        </authorList>
    </citation>
    <scope>NUCLEOTIDE SEQUENCE [LARGE SCALE GENOMIC DNA]</scope>
    <source>
        <strain evidence="4 5">CGMCC 1.6134</strain>
    </source>
</reference>
<feature type="coiled-coil region" evidence="1">
    <location>
        <begin position="429"/>
        <end position="456"/>
    </location>
</feature>
<dbReference type="SUPFAM" id="SSF53041">
    <property type="entry name" value="Resolvase-like"/>
    <property type="match status" value="1"/>
</dbReference>
<dbReference type="Gene3D" id="3.40.50.1390">
    <property type="entry name" value="Resolvase, N-terminal catalytic domain"/>
    <property type="match status" value="1"/>
</dbReference>
<dbReference type="InterPro" id="IPR011109">
    <property type="entry name" value="DNA_bind_recombinase_dom"/>
</dbReference>
<accession>A0A1I4NJB6</accession>
<dbReference type="Pfam" id="PF07508">
    <property type="entry name" value="Recombinase"/>
    <property type="match status" value="1"/>
</dbReference>